<evidence type="ECO:0000313" key="6">
    <source>
        <dbReference type="Proteomes" id="UP000472971"/>
    </source>
</evidence>
<comment type="similarity">
    <text evidence="1">Belongs to the polysaccharide synthase family.</text>
</comment>
<proteinExistence type="inferred from homology"/>
<evidence type="ECO:0000256" key="1">
    <source>
        <dbReference type="ARBA" id="ARBA00007430"/>
    </source>
</evidence>
<evidence type="ECO:0000256" key="2">
    <source>
        <dbReference type="SAM" id="Phobius"/>
    </source>
</evidence>
<dbReference type="SUPFAM" id="SSF51735">
    <property type="entry name" value="NAD(P)-binding Rossmann-fold domains"/>
    <property type="match status" value="2"/>
</dbReference>
<dbReference type="PANTHER" id="PTHR43318:SF1">
    <property type="entry name" value="POLYSACCHARIDE BIOSYNTHESIS PROTEIN EPSC-RELATED"/>
    <property type="match status" value="1"/>
</dbReference>
<keyword evidence="6" id="KW-1185">Reference proteome</keyword>
<protein>
    <submittedName>
        <fullName evidence="5">Polysaccharide biosynthesis protein</fullName>
    </submittedName>
</protein>
<dbReference type="Pfam" id="PF13727">
    <property type="entry name" value="CoA_binding_3"/>
    <property type="match status" value="1"/>
</dbReference>
<dbReference type="InterPro" id="IPR036291">
    <property type="entry name" value="NAD(P)-bd_dom_sf"/>
</dbReference>
<dbReference type="EMBL" id="JAAIWN010000032">
    <property type="protein sequence ID" value="NEY82343.1"/>
    <property type="molecule type" value="Genomic_DNA"/>
</dbReference>
<organism evidence="5 6">
    <name type="scientific">Bacillus aquiflavi</name>
    <dbReference type="NCBI Taxonomy" id="2672567"/>
    <lineage>
        <taxon>Bacteria</taxon>
        <taxon>Bacillati</taxon>
        <taxon>Bacillota</taxon>
        <taxon>Bacilli</taxon>
        <taxon>Bacillales</taxon>
        <taxon>Bacillaceae</taxon>
        <taxon>Bacillus</taxon>
    </lineage>
</organism>
<dbReference type="PANTHER" id="PTHR43318">
    <property type="entry name" value="UDP-N-ACETYLGLUCOSAMINE 4,6-DEHYDRATASE"/>
    <property type="match status" value="1"/>
</dbReference>
<dbReference type="InterPro" id="IPR003869">
    <property type="entry name" value="Polysac_CapD-like"/>
</dbReference>
<feature type="transmembrane region" description="Helical" evidence="2">
    <location>
        <begin position="41"/>
        <end position="62"/>
    </location>
</feature>
<keyword evidence="2" id="KW-1133">Transmembrane helix</keyword>
<dbReference type="InterPro" id="IPR051203">
    <property type="entry name" value="Polysaccharide_Synthase-Rel"/>
</dbReference>
<evidence type="ECO:0000313" key="5">
    <source>
        <dbReference type="EMBL" id="NEY82343.1"/>
    </source>
</evidence>
<keyword evidence="2" id="KW-0812">Transmembrane</keyword>
<feature type="domain" description="Polysaccharide biosynthesis protein CapD-like" evidence="3">
    <location>
        <begin position="285"/>
        <end position="567"/>
    </location>
</feature>
<evidence type="ECO:0000313" key="4">
    <source>
        <dbReference type="EMBL" id="MBA4538044.1"/>
    </source>
</evidence>
<evidence type="ECO:0000259" key="3">
    <source>
        <dbReference type="Pfam" id="PF02719"/>
    </source>
</evidence>
<sequence>MTYRARMFSLVCIDSAIVLVSIFMSHFILNPLSSYDVTDMIIVTSLTLLITHHVFSYVFGLYRRVWRYASMEELVGLFSVVTSSVIITAIVQKIFFNNIYARGLTLTYMLHILLLGGVRFWWRFTQVIIFDLKSKEIEPLQKKRTLIIGAGSTGRMLLRQLKEHPTTELEPVAFLDDNNSVQQLNIGGLPVAGTIKDLTKVAKRYKIDHVVIAIPSLKRQKLNEIITEANKVVNDVQILPMIGDLATGKISVNEIRDVSIEDLLGREPVQLDTKGIVNKVKNKTVLITGAGGSIGSELCRQLCTFKPKRLVLLGHGENSIYNIEMELRSKYKDKIEFCTEIADIQDREKMFEVLDKYKPSFVFHAAAHKHVPLMERNPEEAVKNNIYGTKNVAEAADAANVDTFVLISTDKAVNPTSVMGATKRIAEILVQNLDKRSDTRFVAVRFGNVLGSRGSVVPLFKKQIARGGPVTVTHPDMTRYFMTIPEASRLVIQAGALASGGEIFVLDMGEPVKIVDLASNLIKLSGFTEDEIKIEFTGMRPGEKLYEEILNEDEVHPGQVYTKIYIGKATEEDANEVLWEIEHSLDNREALRETLLHLTNKKKSTTPNHDAIKKVLTAVVN</sequence>
<reference evidence="5 6" key="1">
    <citation type="submission" date="2020-02" db="EMBL/GenBank/DDBJ databases">
        <title>Bacillus aquiflavi sp. nov., isolated from yellow water of strong flavor Chinese baijiu in Yibin region of China.</title>
        <authorList>
            <person name="Xie J."/>
        </authorList>
    </citation>
    <scope>NUCLEOTIDE SEQUENCE [LARGE SCALE GENOMIC DNA]</scope>
    <source>
        <strain evidence="5 6">3H-10</strain>
    </source>
</reference>
<dbReference type="RefSeq" id="WP_163242750.1">
    <property type="nucleotide sequence ID" value="NZ_JAAIWN010000032.1"/>
</dbReference>
<gene>
    <name evidence="5" type="ORF">G4D64_12715</name>
    <name evidence="4" type="ORF">H1Z61_13105</name>
</gene>
<dbReference type="Gene3D" id="3.40.50.720">
    <property type="entry name" value="NAD(P)-binding Rossmann-like Domain"/>
    <property type="match status" value="2"/>
</dbReference>
<reference evidence="4 7" key="2">
    <citation type="submission" date="2020-07" db="EMBL/GenBank/DDBJ databases">
        <authorList>
            <person name="Feng H."/>
        </authorList>
    </citation>
    <scope>NUCLEOTIDE SEQUENCE [LARGE SCALE GENOMIC DNA]</scope>
    <source>
        <strain evidence="4">S-12</strain>
        <strain evidence="7">s-12</strain>
    </source>
</reference>
<dbReference type="CDD" id="cd05237">
    <property type="entry name" value="UDP_invert_4-6DH_SDR_e"/>
    <property type="match status" value="1"/>
</dbReference>
<dbReference type="AlphaFoldDB" id="A0A6B3W310"/>
<dbReference type="Proteomes" id="UP000472971">
    <property type="component" value="Unassembled WGS sequence"/>
</dbReference>
<dbReference type="Pfam" id="PF02719">
    <property type="entry name" value="Polysacc_synt_2"/>
    <property type="match status" value="1"/>
</dbReference>
<name>A0A6B3W310_9BACI</name>
<dbReference type="Proteomes" id="UP000570010">
    <property type="component" value="Unassembled WGS sequence"/>
</dbReference>
<feature type="transmembrane region" description="Helical" evidence="2">
    <location>
        <begin position="7"/>
        <end position="29"/>
    </location>
</feature>
<comment type="caution">
    <text evidence="5">The sequence shown here is derived from an EMBL/GenBank/DDBJ whole genome shotgun (WGS) entry which is preliminary data.</text>
</comment>
<accession>A0A6B3W310</accession>
<dbReference type="EMBL" id="JACEIO010000033">
    <property type="protein sequence ID" value="MBA4538044.1"/>
    <property type="molecule type" value="Genomic_DNA"/>
</dbReference>
<evidence type="ECO:0000313" key="7">
    <source>
        <dbReference type="Proteomes" id="UP000570010"/>
    </source>
</evidence>
<feature type="transmembrane region" description="Helical" evidence="2">
    <location>
        <begin position="74"/>
        <end position="95"/>
    </location>
</feature>
<keyword evidence="2" id="KW-0472">Membrane</keyword>